<comment type="caution">
    <text evidence="1">The sequence shown here is derived from an EMBL/GenBank/DDBJ whole genome shotgun (WGS) entry which is preliminary data.</text>
</comment>
<dbReference type="EMBL" id="CABQ01000180">
    <property type="protein sequence ID" value="CBI08059.1"/>
    <property type="molecule type" value="Genomic_DNA"/>
</dbReference>
<evidence type="ECO:0000313" key="1">
    <source>
        <dbReference type="EMBL" id="CBI08059.1"/>
    </source>
</evidence>
<sequence>MIIFYHLRFYGSGFIPKTVFFRRP</sequence>
<reference evidence="1" key="1">
    <citation type="submission" date="2009-10" db="EMBL/GenBank/DDBJ databases">
        <title>Diversity of trophic interactions inside an arsenic-rich microbial ecosystem.</title>
        <authorList>
            <person name="Bertin P.N."/>
            <person name="Heinrich-Salmeron A."/>
            <person name="Pelletier E."/>
            <person name="Goulhen-Chollet F."/>
            <person name="Arsene-Ploetze F."/>
            <person name="Gallien S."/>
            <person name="Calteau A."/>
            <person name="Vallenet D."/>
            <person name="Casiot C."/>
            <person name="Chane-Woon-Ming B."/>
            <person name="Giloteaux L."/>
            <person name="Barakat M."/>
            <person name="Bonnefoy V."/>
            <person name="Bruneel O."/>
            <person name="Chandler M."/>
            <person name="Cleiss J."/>
            <person name="Duran R."/>
            <person name="Elbaz-Poulichet F."/>
            <person name="Fonknechten N."/>
            <person name="Lauga B."/>
            <person name="Mornico D."/>
            <person name="Ortet P."/>
            <person name="Schaeffer C."/>
            <person name="Siguier P."/>
            <person name="Alexander Thil Smith A."/>
            <person name="Van Dorsselaer A."/>
            <person name="Weissenbach J."/>
            <person name="Medigue C."/>
            <person name="Le Paslier D."/>
        </authorList>
    </citation>
    <scope>NUCLEOTIDE SEQUENCE</scope>
</reference>
<gene>
    <name evidence="1" type="ORF">CARN6_1488</name>
</gene>
<name>E6QLD9_9ZZZZ</name>
<dbReference type="AlphaFoldDB" id="E6QLD9"/>
<accession>E6QLD9</accession>
<protein>
    <submittedName>
        <fullName evidence="1">Uncharacterized protein</fullName>
    </submittedName>
</protein>
<proteinExistence type="predicted"/>
<organism evidence="1">
    <name type="scientific">mine drainage metagenome</name>
    <dbReference type="NCBI Taxonomy" id="410659"/>
    <lineage>
        <taxon>unclassified sequences</taxon>
        <taxon>metagenomes</taxon>
        <taxon>ecological metagenomes</taxon>
    </lineage>
</organism>